<feature type="transmembrane region" description="Helical" evidence="4">
    <location>
        <begin position="173"/>
        <end position="194"/>
    </location>
</feature>
<organism evidence="6">
    <name type="scientific">uncultured marine bacterium Ant4E12</name>
    <dbReference type="NCBI Taxonomy" id="360424"/>
    <lineage>
        <taxon>Bacteria</taxon>
        <taxon>environmental samples</taxon>
    </lineage>
</organism>
<dbReference type="GO" id="GO:0022857">
    <property type="term" value="F:transmembrane transporter activity"/>
    <property type="evidence" value="ECO:0007669"/>
    <property type="project" value="InterPro"/>
</dbReference>
<feature type="transmembrane region" description="Helical" evidence="4">
    <location>
        <begin position="113"/>
        <end position="137"/>
    </location>
</feature>
<dbReference type="Gene3D" id="1.20.1250.20">
    <property type="entry name" value="MFS general substrate transporter like domains"/>
    <property type="match status" value="1"/>
</dbReference>
<feature type="transmembrane region" description="Helical" evidence="4">
    <location>
        <begin position="144"/>
        <end position="161"/>
    </location>
</feature>
<feature type="transmembrane region" description="Helical" evidence="4">
    <location>
        <begin position="279"/>
        <end position="301"/>
    </location>
</feature>
<feature type="transmembrane region" description="Helical" evidence="4">
    <location>
        <begin position="372"/>
        <end position="394"/>
    </location>
</feature>
<feature type="transmembrane region" description="Helical" evidence="4">
    <location>
        <begin position="343"/>
        <end position="366"/>
    </location>
</feature>
<dbReference type="InterPro" id="IPR050327">
    <property type="entry name" value="Proton-linked_MCT"/>
</dbReference>
<evidence type="ECO:0000256" key="2">
    <source>
        <dbReference type="ARBA" id="ARBA00022989"/>
    </source>
</evidence>
<evidence type="ECO:0000259" key="5">
    <source>
        <dbReference type="PROSITE" id="PS50850"/>
    </source>
</evidence>
<evidence type="ECO:0000256" key="4">
    <source>
        <dbReference type="SAM" id="Phobius"/>
    </source>
</evidence>
<keyword evidence="1 4" id="KW-0812">Transmembrane</keyword>
<dbReference type="InterPro" id="IPR036259">
    <property type="entry name" value="MFS_trans_sf"/>
</dbReference>
<feature type="transmembrane region" description="Helical" evidence="4">
    <location>
        <begin position="16"/>
        <end position="38"/>
    </location>
</feature>
<evidence type="ECO:0000256" key="1">
    <source>
        <dbReference type="ARBA" id="ARBA00022692"/>
    </source>
</evidence>
<keyword evidence="3 4" id="KW-0472">Membrane</keyword>
<feature type="transmembrane region" description="Helical" evidence="4">
    <location>
        <begin position="249"/>
        <end position="267"/>
    </location>
</feature>
<dbReference type="Pfam" id="PF07690">
    <property type="entry name" value="MFS_1"/>
    <property type="match status" value="1"/>
</dbReference>
<dbReference type="PROSITE" id="PS50850">
    <property type="entry name" value="MFS"/>
    <property type="match status" value="1"/>
</dbReference>
<feature type="transmembrane region" description="Helical" evidence="4">
    <location>
        <begin position="85"/>
        <end position="101"/>
    </location>
</feature>
<feature type="transmembrane region" description="Helical" evidence="4">
    <location>
        <begin position="307"/>
        <end position="331"/>
    </location>
</feature>
<evidence type="ECO:0000256" key="3">
    <source>
        <dbReference type="ARBA" id="ARBA00023136"/>
    </source>
</evidence>
<dbReference type="AlphaFoldDB" id="Q2PYF5"/>
<name>Q2PYF5_9BACT</name>
<dbReference type="PANTHER" id="PTHR11360:SF284">
    <property type="entry name" value="EG:103B4.3 PROTEIN-RELATED"/>
    <property type="match status" value="1"/>
</dbReference>
<keyword evidence="2 4" id="KW-1133">Transmembrane helix</keyword>
<evidence type="ECO:0000313" key="6">
    <source>
        <dbReference type="EMBL" id="ABC25272.1"/>
    </source>
</evidence>
<dbReference type="EMBL" id="DQ295238">
    <property type="protein sequence ID" value="ABC25272.1"/>
    <property type="molecule type" value="Genomic_DNA"/>
</dbReference>
<feature type="domain" description="Major facilitator superfamily (MFS) profile" evidence="5">
    <location>
        <begin position="16"/>
        <end position="395"/>
    </location>
</feature>
<dbReference type="InterPro" id="IPR011701">
    <property type="entry name" value="MFS"/>
</dbReference>
<protein>
    <submittedName>
        <fullName evidence="6">Probable transporter, putative</fullName>
    </submittedName>
</protein>
<dbReference type="SUPFAM" id="SSF103473">
    <property type="entry name" value="MFS general substrate transporter"/>
    <property type="match status" value="1"/>
</dbReference>
<sequence>MNRTNNSIKKPDSARGWVVAGAGCLINAWTFGIFYSFATAVGQMVEEFDASLSGVAALMAVTTFLFFALGIIAGPLADKFGARRLIAIGALFMGGGLWFTAQAQSLLVGTITYSLGVGLGIGSYLVPMSVATGAWFVKHRTLALGVNTAGIGLGTLLLVPVCERLITSYGWRNAFEIMGIGSIAIYFVVALLSFRPPTPPSPVSASIAAVKAAVKRIVFWRLYFSGLSMSLALFVPFVFLVQYAKEQGISSSTAAFLITSLGLGSVLGRLGLGILGLRVGVLPLVVLCFALQPVAYTIWLLAGGNYILLLAFAALLGVGYGGYVALSPVAAAGIFGLKGLGGVLGVLYTSAGIGALIGPIAAGAVIDATGSYTIAIIASIVVSTLAVGIALPLWKLGNGNAQPVDKKPFPVATYAQPSVFSVTYK</sequence>
<feature type="transmembrane region" description="Helical" evidence="4">
    <location>
        <begin position="222"/>
        <end position="243"/>
    </location>
</feature>
<reference evidence="6" key="1">
    <citation type="journal article" date="2006" name="Appl. Environ. Microbiol.">
        <title>Comparative genomics of DNA fragments from six Antarctic marine planktonic bacteria.</title>
        <authorList>
            <person name="Grzymski J.J."/>
            <person name="Carter B.J."/>
            <person name="DeLong E.F."/>
            <person name="Feldman R.A."/>
            <person name="Ghadiri A."/>
            <person name="Murray A.E."/>
        </authorList>
    </citation>
    <scope>NUCLEOTIDE SEQUENCE</scope>
</reference>
<proteinExistence type="predicted"/>
<dbReference type="PANTHER" id="PTHR11360">
    <property type="entry name" value="MONOCARBOXYLATE TRANSPORTER"/>
    <property type="match status" value="1"/>
</dbReference>
<accession>Q2PYF5</accession>
<dbReference type="InterPro" id="IPR020846">
    <property type="entry name" value="MFS_dom"/>
</dbReference>
<feature type="transmembrane region" description="Helical" evidence="4">
    <location>
        <begin position="50"/>
        <end position="73"/>
    </location>
</feature>